<keyword evidence="3" id="KW-0804">Transcription</keyword>
<protein>
    <submittedName>
        <fullName evidence="5">Autoinducer binding domain-containing protein</fullName>
    </submittedName>
</protein>
<dbReference type="SMART" id="SM00421">
    <property type="entry name" value="HTH_LUXR"/>
    <property type="match status" value="1"/>
</dbReference>
<dbReference type="PRINTS" id="PR00038">
    <property type="entry name" value="HTHLUXR"/>
</dbReference>
<evidence type="ECO:0000256" key="1">
    <source>
        <dbReference type="ARBA" id="ARBA00023015"/>
    </source>
</evidence>
<keyword evidence="6" id="KW-1185">Reference proteome</keyword>
<evidence type="ECO:0000256" key="2">
    <source>
        <dbReference type="ARBA" id="ARBA00023125"/>
    </source>
</evidence>
<evidence type="ECO:0000313" key="6">
    <source>
        <dbReference type="Proteomes" id="UP000184363"/>
    </source>
</evidence>
<dbReference type="Gene3D" id="3.30.450.40">
    <property type="match status" value="1"/>
</dbReference>
<dbReference type="Pfam" id="PF00196">
    <property type="entry name" value="GerE"/>
    <property type="match status" value="1"/>
</dbReference>
<dbReference type="Proteomes" id="UP000184363">
    <property type="component" value="Unassembled WGS sequence"/>
</dbReference>
<dbReference type="Gene3D" id="1.10.10.10">
    <property type="entry name" value="Winged helix-like DNA-binding domain superfamily/Winged helix DNA-binding domain"/>
    <property type="match status" value="1"/>
</dbReference>
<dbReference type="RefSeq" id="WP_073457582.1">
    <property type="nucleotide sequence ID" value="NZ_CALGVN010000001.1"/>
</dbReference>
<dbReference type="PROSITE" id="PS50043">
    <property type="entry name" value="HTH_LUXR_2"/>
    <property type="match status" value="1"/>
</dbReference>
<dbReference type="InterPro" id="IPR016032">
    <property type="entry name" value="Sig_transdc_resp-reg_C-effctor"/>
</dbReference>
<dbReference type="PANTHER" id="PTHR44688:SF16">
    <property type="entry name" value="DNA-BINDING TRANSCRIPTIONAL ACTIVATOR DEVR_DOSR"/>
    <property type="match status" value="1"/>
</dbReference>
<gene>
    <name evidence="5" type="ORF">SAMN05443637_11076</name>
</gene>
<dbReference type="CDD" id="cd06170">
    <property type="entry name" value="LuxR_C_like"/>
    <property type="match status" value="1"/>
</dbReference>
<sequence length="319" mass="34114">MSAVTAARELRSLLRRHGSRTPGSAAAALDALTAVVPADCVSLSAWDPVKGKHRTLASSYPSTFTGFFDEEMQYDPLFVEVRANREPTRIEDIDPPRRHGPIFERVIHAGGFRDGLTYCLFAPDGRYVGMLNASAERGGTFDEDVVGLLDLLGSDFGAALDPVESTGAPTSRLHDGVTQGFLVRPDGARHPLTPGARPDLVDAAPALAAAVRRVGRGEPAEHLHLVERDTVHAVEVYASGRDVVVLHRRVPPPSGLSVREMQVLAGLAHGLTNPEIGEQYGIGARTVATHVEHVLAKTGCRNRVEAACHGARLGIALCR</sequence>
<evidence type="ECO:0000259" key="4">
    <source>
        <dbReference type="PROSITE" id="PS50043"/>
    </source>
</evidence>
<dbReference type="GO" id="GO:0003677">
    <property type="term" value="F:DNA binding"/>
    <property type="evidence" value="ECO:0007669"/>
    <property type="project" value="UniProtKB-KW"/>
</dbReference>
<dbReference type="EMBL" id="FRAP01000010">
    <property type="protein sequence ID" value="SHK68633.1"/>
    <property type="molecule type" value="Genomic_DNA"/>
</dbReference>
<dbReference type="SUPFAM" id="SSF55781">
    <property type="entry name" value="GAF domain-like"/>
    <property type="match status" value="1"/>
</dbReference>
<dbReference type="InterPro" id="IPR000792">
    <property type="entry name" value="Tscrpt_reg_LuxR_C"/>
</dbReference>
<dbReference type="PROSITE" id="PS00622">
    <property type="entry name" value="HTH_LUXR_1"/>
    <property type="match status" value="1"/>
</dbReference>
<name>A0A1M6UHK3_PSETH</name>
<keyword evidence="2" id="KW-0238">DNA-binding</keyword>
<dbReference type="GO" id="GO:0006355">
    <property type="term" value="P:regulation of DNA-templated transcription"/>
    <property type="evidence" value="ECO:0007669"/>
    <property type="project" value="InterPro"/>
</dbReference>
<evidence type="ECO:0000256" key="3">
    <source>
        <dbReference type="ARBA" id="ARBA00023163"/>
    </source>
</evidence>
<feature type="domain" description="HTH luxR-type" evidence="4">
    <location>
        <begin position="249"/>
        <end position="314"/>
    </location>
</feature>
<dbReference type="InterPro" id="IPR036388">
    <property type="entry name" value="WH-like_DNA-bd_sf"/>
</dbReference>
<accession>A0A1M6UHK3</accession>
<dbReference type="PANTHER" id="PTHR44688">
    <property type="entry name" value="DNA-BINDING TRANSCRIPTIONAL ACTIVATOR DEVR_DOSR"/>
    <property type="match status" value="1"/>
</dbReference>
<dbReference type="OrthoDB" id="7337537at2"/>
<reference evidence="5 6" key="1">
    <citation type="submission" date="2016-11" db="EMBL/GenBank/DDBJ databases">
        <authorList>
            <person name="Jaros S."/>
            <person name="Januszkiewicz K."/>
            <person name="Wedrychowicz H."/>
        </authorList>
    </citation>
    <scope>NUCLEOTIDE SEQUENCE [LARGE SCALE GENOMIC DNA]</scope>
    <source>
        <strain evidence="5 6">DSM 43832</strain>
    </source>
</reference>
<keyword evidence="1" id="KW-0805">Transcription regulation</keyword>
<organism evidence="5 6">
    <name type="scientific">Pseudonocardia thermophila</name>
    <dbReference type="NCBI Taxonomy" id="1848"/>
    <lineage>
        <taxon>Bacteria</taxon>
        <taxon>Bacillati</taxon>
        <taxon>Actinomycetota</taxon>
        <taxon>Actinomycetes</taxon>
        <taxon>Pseudonocardiales</taxon>
        <taxon>Pseudonocardiaceae</taxon>
        <taxon>Pseudonocardia</taxon>
    </lineage>
</organism>
<evidence type="ECO:0000313" key="5">
    <source>
        <dbReference type="EMBL" id="SHK68633.1"/>
    </source>
</evidence>
<dbReference type="SUPFAM" id="SSF46894">
    <property type="entry name" value="C-terminal effector domain of the bipartite response regulators"/>
    <property type="match status" value="1"/>
</dbReference>
<dbReference type="AlphaFoldDB" id="A0A1M6UHK3"/>
<dbReference type="InterPro" id="IPR029016">
    <property type="entry name" value="GAF-like_dom_sf"/>
</dbReference>
<proteinExistence type="predicted"/>
<dbReference type="STRING" id="1848.SAMN05443637_11076"/>